<evidence type="ECO:0000313" key="1">
    <source>
        <dbReference type="EMBL" id="NUU12860.1"/>
    </source>
</evidence>
<evidence type="ECO:0000313" key="2">
    <source>
        <dbReference type="Proteomes" id="UP000573001"/>
    </source>
</evidence>
<dbReference type="Proteomes" id="UP000573001">
    <property type="component" value="Unassembled WGS sequence"/>
</dbReference>
<accession>A0ABX2M7I5</accession>
<name>A0ABX2M7I5_9MICO</name>
<protein>
    <submittedName>
        <fullName evidence="1">Uncharacterized protein</fullName>
    </submittedName>
</protein>
<gene>
    <name evidence="1" type="ORF">HP507_03270</name>
</gene>
<reference evidence="1 2" key="1">
    <citation type="submission" date="2020-05" db="EMBL/GenBank/DDBJ databases">
        <title>Genome Sequencing of Type Strains.</title>
        <authorList>
            <person name="Lemaire J.F."/>
            <person name="Inderbitzin P."/>
            <person name="Gregorio O.A."/>
            <person name="Collins S.B."/>
            <person name="Wespe N."/>
            <person name="Knight-Connoni V."/>
        </authorList>
    </citation>
    <scope>NUCLEOTIDE SEQUENCE [LARGE SCALE GENOMIC DNA]</scope>
    <source>
        <strain evidence="1 2">ATCC 19096</strain>
    </source>
</reference>
<keyword evidence="2" id="KW-1185">Reference proteome</keyword>
<organism evidence="1 2">
    <name type="scientific">Curtobacterium pusillum</name>
    <dbReference type="NCBI Taxonomy" id="69373"/>
    <lineage>
        <taxon>Bacteria</taxon>
        <taxon>Bacillati</taxon>
        <taxon>Actinomycetota</taxon>
        <taxon>Actinomycetes</taxon>
        <taxon>Micrococcales</taxon>
        <taxon>Microbacteriaceae</taxon>
        <taxon>Curtobacterium</taxon>
    </lineage>
</organism>
<sequence>MATIMTKTKAAATIRSHLAQSGVDATKLETVTNTAQLVILEDDLVVSAALLRPRGATADQVLPVIERAGMRAVRVYVVSAWNEDATVVLDAVGVERFSIGPTGVVTADNVLAEISAASGTLLDEASALSVVDDMAATAHRLQAAAEQLLDLAMRVRVAQQREALTSTEWLDVMDLRGRVEEARRLLAAALDQAKVAVPFGRVPAGRIARWLPVRSAAEKLAEVVNVGRREVDTSLRALGQA</sequence>
<dbReference type="EMBL" id="JABMCE010000052">
    <property type="protein sequence ID" value="NUU12860.1"/>
    <property type="molecule type" value="Genomic_DNA"/>
</dbReference>
<dbReference type="RefSeq" id="WP_175350421.1">
    <property type="nucleotide sequence ID" value="NZ_BAAAWQ010000001.1"/>
</dbReference>
<comment type="caution">
    <text evidence="1">The sequence shown here is derived from an EMBL/GenBank/DDBJ whole genome shotgun (WGS) entry which is preliminary data.</text>
</comment>
<proteinExistence type="predicted"/>